<dbReference type="AlphaFoldDB" id="A0A494XHK4"/>
<reference evidence="3 4" key="1">
    <citation type="submission" date="2018-10" db="EMBL/GenBank/DDBJ databases">
        <title>Robbsia sp. DHC34, isolated from soil.</title>
        <authorList>
            <person name="Gao Z.-H."/>
            <person name="Qiu L.-H."/>
        </authorList>
    </citation>
    <scope>NUCLEOTIDE SEQUENCE [LARGE SCALE GENOMIC DNA]</scope>
    <source>
        <strain evidence="3 4">DHC34</strain>
    </source>
</reference>
<proteinExistence type="predicted"/>
<keyword evidence="2" id="KW-0732">Signal</keyword>
<gene>
    <name evidence="3" type="ORF">D7S86_19090</name>
</gene>
<feature type="chain" id="PRO_5019775056" evidence="2">
    <location>
        <begin position="22"/>
        <end position="76"/>
    </location>
</feature>
<organism evidence="3 4">
    <name type="scientific">Pararobbsia silviterrae</name>
    <dbReference type="NCBI Taxonomy" id="1792498"/>
    <lineage>
        <taxon>Bacteria</taxon>
        <taxon>Pseudomonadati</taxon>
        <taxon>Pseudomonadota</taxon>
        <taxon>Betaproteobacteria</taxon>
        <taxon>Burkholderiales</taxon>
        <taxon>Burkholderiaceae</taxon>
        <taxon>Pararobbsia</taxon>
    </lineage>
</organism>
<evidence type="ECO:0000313" key="4">
    <source>
        <dbReference type="Proteomes" id="UP000270342"/>
    </source>
</evidence>
<accession>A0A494XHK4</accession>
<feature type="signal peptide" evidence="2">
    <location>
        <begin position="1"/>
        <end position="21"/>
    </location>
</feature>
<protein>
    <submittedName>
        <fullName evidence="3">Uncharacterized protein</fullName>
    </submittedName>
</protein>
<evidence type="ECO:0000256" key="1">
    <source>
        <dbReference type="SAM" id="MobiDB-lite"/>
    </source>
</evidence>
<keyword evidence="4" id="KW-1185">Reference proteome</keyword>
<dbReference type="RefSeq" id="WP_121088453.1">
    <property type="nucleotide sequence ID" value="NZ_RBZU01000009.1"/>
</dbReference>
<dbReference type="OrthoDB" id="9115376at2"/>
<evidence type="ECO:0000313" key="3">
    <source>
        <dbReference type="EMBL" id="RKP50235.1"/>
    </source>
</evidence>
<dbReference type="Proteomes" id="UP000270342">
    <property type="component" value="Unassembled WGS sequence"/>
</dbReference>
<evidence type="ECO:0000256" key="2">
    <source>
        <dbReference type="SAM" id="SignalP"/>
    </source>
</evidence>
<name>A0A494XHK4_9BURK</name>
<comment type="caution">
    <text evidence="3">The sequence shown here is derived from an EMBL/GenBank/DDBJ whole genome shotgun (WGS) entry which is preliminary data.</text>
</comment>
<dbReference type="EMBL" id="RBZU01000009">
    <property type="protein sequence ID" value="RKP50235.1"/>
    <property type="molecule type" value="Genomic_DNA"/>
</dbReference>
<sequence>MKTMRMALAVSLMSLASIAAAQTDGVTVSTDPAKAADVEARAQALQDAQDKANAMKSEAPPHKHHHGKKPAGDKAE</sequence>
<feature type="region of interest" description="Disordered" evidence="1">
    <location>
        <begin position="39"/>
        <end position="76"/>
    </location>
</feature>